<keyword evidence="4" id="KW-0378">Hydrolase</keyword>
<gene>
    <name evidence="4" type="ORF">GCM10023175_65790</name>
</gene>
<feature type="domain" description="Fumarylacetoacetase-like C-terminal" evidence="3">
    <location>
        <begin position="75"/>
        <end position="279"/>
    </location>
</feature>
<dbReference type="Proteomes" id="UP001501598">
    <property type="component" value="Unassembled WGS sequence"/>
</dbReference>
<dbReference type="PANTHER" id="PTHR42796">
    <property type="entry name" value="FUMARYLACETOACETATE HYDROLASE DOMAIN-CONTAINING PROTEIN 2A-RELATED"/>
    <property type="match status" value="1"/>
</dbReference>
<accession>A0ABP8S4A9</accession>
<protein>
    <submittedName>
        <fullName evidence="4">Fumarylacetoacetate hydrolase family protein</fullName>
    </submittedName>
</protein>
<dbReference type="Pfam" id="PF01557">
    <property type="entry name" value="FAA_hydrolase"/>
    <property type="match status" value="1"/>
</dbReference>
<dbReference type="RefSeq" id="WP_345427002.1">
    <property type="nucleotide sequence ID" value="NZ_BAABGT010000115.1"/>
</dbReference>
<dbReference type="InterPro" id="IPR036663">
    <property type="entry name" value="Fumarylacetoacetase_C_sf"/>
</dbReference>
<dbReference type="SUPFAM" id="SSF56529">
    <property type="entry name" value="FAH"/>
    <property type="match status" value="1"/>
</dbReference>
<evidence type="ECO:0000259" key="3">
    <source>
        <dbReference type="Pfam" id="PF01557"/>
    </source>
</evidence>
<comment type="similarity">
    <text evidence="1">Belongs to the FAH family.</text>
</comment>
<keyword evidence="2" id="KW-0479">Metal-binding</keyword>
<dbReference type="GO" id="GO:0016787">
    <property type="term" value="F:hydrolase activity"/>
    <property type="evidence" value="ECO:0007669"/>
    <property type="project" value="UniProtKB-KW"/>
</dbReference>
<proteinExistence type="inferred from homology"/>
<sequence length="282" mass="30053">MRILNLSGRLAVDIDGSYAVDVATASDGRFGPDPHSVYDQWDEFVTWAGGDLPISSRVTVDHTALGAPAPRPRQVFAVGLNYREHAEEAGLDLPEIPMVFTKFPSAVTGPGGVIDLPKGSVDFEVELVAVVGREAAGVSTADAWAHIAGLTVGQDLSERELQLAGPAPQQFNMGKSYRGFAPIGPVLVTPDEFADPDDIEISCALNGVEVQKTRTSDMIFSIPKIVEFLSSVATLWPGDVIFTGTPSGTGWSRDPKLLIGPDDELVTVAEGIGQMRHTFRPA</sequence>
<reference evidence="5" key="1">
    <citation type="journal article" date="2019" name="Int. J. Syst. Evol. Microbiol.">
        <title>The Global Catalogue of Microorganisms (GCM) 10K type strain sequencing project: providing services to taxonomists for standard genome sequencing and annotation.</title>
        <authorList>
            <consortium name="The Broad Institute Genomics Platform"/>
            <consortium name="The Broad Institute Genome Sequencing Center for Infectious Disease"/>
            <person name="Wu L."/>
            <person name="Ma J."/>
        </authorList>
    </citation>
    <scope>NUCLEOTIDE SEQUENCE [LARGE SCALE GENOMIC DNA]</scope>
    <source>
        <strain evidence="5">JCM 17906</strain>
    </source>
</reference>
<keyword evidence="5" id="KW-1185">Reference proteome</keyword>
<evidence type="ECO:0000313" key="5">
    <source>
        <dbReference type="Proteomes" id="UP001501598"/>
    </source>
</evidence>
<comment type="caution">
    <text evidence="4">The sequence shown here is derived from an EMBL/GenBank/DDBJ whole genome shotgun (WGS) entry which is preliminary data.</text>
</comment>
<dbReference type="Gene3D" id="3.90.850.10">
    <property type="entry name" value="Fumarylacetoacetase-like, C-terminal domain"/>
    <property type="match status" value="1"/>
</dbReference>
<dbReference type="PANTHER" id="PTHR42796:SF4">
    <property type="entry name" value="FUMARYLACETOACETATE HYDROLASE DOMAIN-CONTAINING PROTEIN 2A"/>
    <property type="match status" value="1"/>
</dbReference>
<evidence type="ECO:0000313" key="4">
    <source>
        <dbReference type="EMBL" id="GAA4558843.1"/>
    </source>
</evidence>
<evidence type="ECO:0000256" key="1">
    <source>
        <dbReference type="ARBA" id="ARBA00010211"/>
    </source>
</evidence>
<dbReference type="EMBL" id="BAABGT010000115">
    <property type="protein sequence ID" value="GAA4558843.1"/>
    <property type="molecule type" value="Genomic_DNA"/>
</dbReference>
<dbReference type="InterPro" id="IPR011234">
    <property type="entry name" value="Fumarylacetoacetase-like_C"/>
</dbReference>
<dbReference type="InterPro" id="IPR051121">
    <property type="entry name" value="FAH"/>
</dbReference>
<evidence type="ECO:0000256" key="2">
    <source>
        <dbReference type="ARBA" id="ARBA00022723"/>
    </source>
</evidence>
<organism evidence="4 5">
    <name type="scientific">Pseudonocardia xishanensis</name>
    <dbReference type="NCBI Taxonomy" id="630995"/>
    <lineage>
        <taxon>Bacteria</taxon>
        <taxon>Bacillati</taxon>
        <taxon>Actinomycetota</taxon>
        <taxon>Actinomycetes</taxon>
        <taxon>Pseudonocardiales</taxon>
        <taxon>Pseudonocardiaceae</taxon>
        <taxon>Pseudonocardia</taxon>
    </lineage>
</organism>
<name>A0ABP8S4A9_9PSEU</name>